<dbReference type="GO" id="GO:0047750">
    <property type="term" value="F:cholestenol delta-isomerase activity"/>
    <property type="evidence" value="ECO:0007669"/>
    <property type="project" value="InterPro"/>
</dbReference>
<dbReference type="GO" id="GO:0016125">
    <property type="term" value="P:sterol metabolic process"/>
    <property type="evidence" value="ECO:0007669"/>
    <property type="project" value="InterPro"/>
</dbReference>
<evidence type="ECO:0000256" key="1">
    <source>
        <dbReference type="ARBA" id="ARBA00004141"/>
    </source>
</evidence>
<dbReference type="PANTHER" id="PTHR14207">
    <property type="entry name" value="STEROL ISOMERASE"/>
    <property type="match status" value="1"/>
</dbReference>
<gene>
    <name evidence="9" type="ORF">BOTBODRAFT_29758</name>
</gene>
<evidence type="ECO:0000256" key="7">
    <source>
        <dbReference type="SAM" id="Phobius"/>
    </source>
</evidence>
<dbReference type="GO" id="GO:0016020">
    <property type="term" value="C:membrane"/>
    <property type="evidence" value="ECO:0007669"/>
    <property type="project" value="UniProtKB-SubCell"/>
</dbReference>
<evidence type="ECO:0000256" key="5">
    <source>
        <dbReference type="ARBA" id="ARBA00023136"/>
    </source>
</evidence>
<dbReference type="Pfam" id="PF05241">
    <property type="entry name" value="EBP"/>
    <property type="match status" value="1"/>
</dbReference>
<keyword evidence="10" id="KW-1185">Reference proteome</keyword>
<comment type="similarity">
    <text evidence="2">Belongs to the EBP family.</text>
</comment>
<dbReference type="EMBL" id="KL198023">
    <property type="protein sequence ID" value="KDQ17583.1"/>
    <property type="molecule type" value="Genomic_DNA"/>
</dbReference>
<dbReference type="STRING" id="930990.A0A067MP90"/>
<feature type="transmembrane region" description="Helical" evidence="7">
    <location>
        <begin position="51"/>
        <end position="71"/>
    </location>
</feature>
<sequence length="216" mass="24976">MIDLSELPDTPILNPVSVYSLIVLASFAVLGCFVAFKFLRKNATTYDRITLTWLIFNVMTRCIFEASWVYYSTFGRTVATSSGIMVHVWKDYSKADYRWLVNDPVFLAFEFVVIGLTGPAIFYIIYQIFVDDPTRHFWIVFVCIIEDFALWMIVIPEWLTGNQNLNPANFLFRWVYIFFLNAIYGVMATWMTYVSGRIIIRSLKTAAVVSTANKAR</sequence>
<proteinExistence type="inferred from homology"/>
<dbReference type="InterPro" id="IPR007905">
    <property type="entry name" value="EBP"/>
</dbReference>
<feature type="transmembrane region" description="Helical" evidence="7">
    <location>
        <begin position="16"/>
        <end position="39"/>
    </location>
</feature>
<feature type="transmembrane region" description="Helical" evidence="7">
    <location>
        <begin position="105"/>
        <end position="125"/>
    </location>
</feature>
<evidence type="ECO:0000259" key="8">
    <source>
        <dbReference type="PROSITE" id="PS51751"/>
    </source>
</evidence>
<evidence type="ECO:0000256" key="3">
    <source>
        <dbReference type="ARBA" id="ARBA00022692"/>
    </source>
</evidence>
<feature type="transmembrane region" description="Helical" evidence="7">
    <location>
        <begin position="174"/>
        <end position="194"/>
    </location>
</feature>
<keyword evidence="3 6" id="KW-0812">Transmembrane</keyword>
<accession>A0A067MP90</accession>
<evidence type="ECO:0000313" key="10">
    <source>
        <dbReference type="Proteomes" id="UP000027195"/>
    </source>
</evidence>
<dbReference type="InParanoid" id="A0A067MP90"/>
<feature type="domain" description="EXPERA" evidence="8">
    <location>
        <begin position="46"/>
        <end position="192"/>
    </location>
</feature>
<dbReference type="Proteomes" id="UP000027195">
    <property type="component" value="Unassembled WGS sequence"/>
</dbReference>
<feature type="transmembrane region" description="Helical" evidence="7">
    <location>
        <begin position="137"/>
        <end position="154"/>
    </location>
</feature>
<dbReference type="HOGENOM" id="CLU_072128_1_0_1"/>
<evidence type="ECO:0000313" key="9">
    <source>
        <dbReference type="EMBL" id="KDQ17583.1"/>
    </source>
</evidence>
<dbReference type="AlphaFoldDB" id="A0A067MP90"/>
<evidence type="ECO:0000256" key="6">
    <source>
        <dbReference type="PROSITE-ProRule" id="PRU01087"/>
    </source>
</evidence>
<protein>
    <recommendedName>
        <fullName evidence="8">EXPERA domain-containing protein</fullName>
    </recommendedName>
</protein>
<reference evidence="10" key="1">
    <citation type="journal article" date="2014" name="Proc. Natl. Acad. Sci. U.S.A.">
        <title>Extensive sampling of basidiomycete genomes demonstrates inadequacy of the white-rot/brown-rot paradigm for wood decay fungi.</title>
        <authorList>
            <person name="Riley R."/>
            <person name="Salamov A.A."/>
            <person name="Brown D.W."/>
            <person name="Nagy L.G."/>
            <person name="Floudas D."/>
            <person name="Held B.W."/>
            <person name="Levasseur A."/>
            <person name="Lombard V."/>
            <person name="Morin E."/>
            <person name="Otillar R."/>
            <person name="Lindquist E.A."/>
            <person name="Sun H."/>
            <person name="LaButti K.M."/>
            <person name="Schmutz J."/>
            <person name="Jabbour D."/>
            <person name="Luo H."/>
            <person name="Baker S.E."/>
            <person name="Pisabarro A.G."/>
            <person name="Walton J.D."/>
            <person name="Blanchette R.A."/>
            <person name="Henrissat B."/>
            <person name="Martin F."/>
            <person name="Cullen D."/>
            <person name="Hibbett D.S."/>
            <person name="Grigoriev I.V."/>
        </authorList>
    </citation>
    <scope>NUCLEOTIDE SEQUENCE [LARGE SCALE GENOMIC DNA]</scope>
    <source>
        <strain evidence="10">FD-172 SS1</strain>
    </source>
</reference>
<evidence type="ECO:0000256" key="4">
    <source>
        <dbReference type="ARBA" id="ARBA00022989"/>
    </source>
</evidence>
<organism evidence="9 10">
    <name type="scientific">Botryobasidium botryosum (strain FD-172 SS1)</name>
    <dbReference type="NCBI Taxonomy" id="930990"/>
    <lineage>
        <taxon>Eukaryota</taxon>
        <taxon>Fungi</taxon>
        <taxon>Dikarya</taxon>
        <taxon>Basidiomycota</taxon>
        <taxon>Agaricomycotina</taxon>
        <taxon>Agaricomycetes</taxon>
        <taxon>Cantharellales</taxon>
        <taxon>Botryobasidiaceae</taxon>
        <taxon>Botryobasidium</taxon>
    </lineage>
</organism>
<evidence type="ECO:0000256" key="2">
    <source>
        <dbReference type="ARBA" id="ARBA00008337"/>
    </source>
</evidence>
<dbReference type="PROSITE" id="PS51751">
    <property type="entry name" value="EXPERA"/>
    <property type="match status" value="1"/>
</dbReference>
<name>A0A067MP90_BOTB1</name>
<dbReference type="OrthoDB" id="58557at2759"/>
<comment type="subcellular location">
    <subcellularLocation>
        <location evidence="1">Membrane</location>
        <topology evidence="1">Multi-pass membrane protein</topology>
    </subcellularLocation>
</comment>
<dbReference type="InterPro" id="IPR033118">
    <property type="entry name" value="EXPERA"/>
</dbReference>
<dbReference type="PANTHER" id="PTHR14207:SF1">
    <property type="entry name" value="EMOPAMIL-BINDING PROTEIN-LIKE"/>
    <property type="match status" value="1"/>
</dbReference>
<keyword evidence="4 6" id="KW-1133">Transmembrane helix</keyword>
<keyword evidence="5 6" id="KW-0472">Membrane</keyword>
<dbReference type="GO" id="GO:0005783">
    <property type="term" value="C:endoplasmic reticulum"/>
    <property type="evidence" value="ECO:0007669"/>
    <property type="project" value="TreeGrafter"/>
</dbReference>